<evidence type="ECO:0000256" key="2">
    <source>
        <dbReference type="ARBA" id="ARBA00022771"/>
    </source>
</evidence>
<evidence type="ECO:0000259" key="6">
    <source>
        <dbReference type="PROSITE" id="PS50119"/>
    </source>
</evidence>
<dbReference type="AlphaFoldDB" id="A0A7J6CAP8"/>
<dbReference type="InterPro" id="IPR047153">
    <property type="entry name" value="TRIM45/56/19-like"/>
</dbReference>
<dbReference type="SUPFAM" id="SSF57850">
    <property type="entry name" value="RING/U-box"/>
    <property type="match status" value="1"/>
</dbReference>
<dbReference type="Gene3D" id="3.30.40.10">
    <property type="entry name" value="Zinc/RING finger domain, C3HC4 (zinc finger)"/>
    <property type="match status" value="1"/>
</dbReference>
<dbReference type="Pfam" id="PF13445">
    <property type="entry name" value="zf-RING_UBOX"/>
    <property type="match status" value="1"/>
</dbReference>
<proteinExistence type="predicted"/>
<reference evidence="7 8" key="1">
    <citation type="submission" date="2020-04" db="EMBL/GenBank/DDBJ databases">
        <title>Chromosome-level genome assembly of a cyprinid fish Onychostoma macrolepis by integration of Nanopore Sequencing, Bionano and Hi-C technology.</title>
        <authorList>
            <person name="Wang D."/>
        </authorList>
    </citation>
    <scope>NUCLEOTIDE SEQUENCE [LARGE SCALE GENOMIC DNA]</scope>
    <source>
        <strain evidence="7">SWU-2019</strain>
        <tissue evidence="7">Muscle</tissue>
    </source>
</reference>
<dbReference type="PROSITE" id="PS00518">
    <property type="entry name" value="ZF_RING_1"/>
    <property type="match status" value="1"/>
</dbReference>
<organism evidence="7 8">
    <name type="scientific">Onychostoma macrolepis</name>
    <dbReference type="NCBI Taxonomy" id="369639"/>
    <lineage>
        <taxon>Eukaryota</taxon>
        <taxon>Metazoa</taxon>
        <taxon>Chordata</taxon>
        <taxon>Craniata</taxon>
        <taxon>Vertebrata</taxon>
        <taxon>Euteleostomi</taxon>
        <taxon>Actinopterygii</taxon>
        <taxon>Neopterygii</taxon>
        <taxon>Teleostei</taxon>
        <taxon>Ostariophysi</taxon>
        <taxon>Cypriniformes</taxon>
        <taxon>Cyprinidae</taxon>
        <taxon>Acrossocheilinae</taxon>
        <taxon>Onychostoma</taxon>
    </lineage>
</organism>
<evidence type="ECO:0000313" key="8">
    <source>
        <dbReference type="Proteomes" id="UP000579812"/>
    </source>
</evidence>
<keyword evidence="2 4" id="KW-0863">Zinc-finger</keyword>
<dbReference type="PROSITE" id="PS50089">
    <property type="entry name" value="ZF_RING_2"/>
    <property type="match status" value="1"/>
</dbReference>
<evidence type="ECO:0000259" key="5">
    <source>
        <dbReference type="PROSITE" id="PS50089"/>
    </source>
</evidence>
<keyword evidence="8" id="KW-1185">Reference proteome</keyword>
<protein>
    <recommendedName>
        <fullName evidence="9">Tripartite motif-containing protein 59</fullName>
    </recommendedName>
</protein>
<dbReference type="SMART" id="SM00184">
    <property type="entry name" value="RING"/>
    <property type="match status" value="1"/>
</dbReference>
<dbReference type="InterPro" id="IPR001841">
    <property type="entry name" value="Znf_RING"/>
</dbReference>
<comment type="caution">
    <text evidence="7">The sequence shown here is derived from an EMBL/GenBank/DDBJ whole genome shotgun (WGS) entry which is preliminary data.</text>
</comment>
<dbReference type="GO" id="GO:0006513">
    <property type="term" value="P:protein monoubiquitination"/>
    <property type="evidence" value="ECO:0007669"/>
    <property type="project" value="TreeGrafter"/>
</dbReference>
<dbReference type="InterPro" id="IPR017907">
    <property type="entry name" value="Znf_RING_CS"/>
</dbReference>
<evidence type="ECO:0008006" key="9">
    <source>
        <dbReference type="Google" id="ProtNLM"/>
    </source>
</evidence>
<dbReference type="PANTHER" id="PTHR25462:SF229">
    <property type="entry name" value="TRANSCRIPTION INTERMEDIARY FACTOR 1-BETA"/>
    <property type="match status" value="1"/>
</dbReference>
<feature type="domain" description="B box-type" evidence="6">
    <location>
        <begin position="92"/>
        <end position="134"/>
    </location>
</feature>
<dbReference type="SMART" id="SM00336">
    <property type="entry name" value="BBOX"/>
    <property type="match status" value="1"/>
</dbReference>
<dbReference type="EMBL" id="JAAMOB010000015">
    <property type="protein sequence ID" value="KAF4103743.1"/>
    <property type="molecule type" value="Genomic_DNA"/>
</dbReference>
<dbReference type="Gene3D" id="3.30.160.60">
    <property type="entry name" value="Classic Zinc Finger"/>
    <property type="match status" value="1"/>
</dbReference>
<sequence>MDDLEEDLTCSVCFGLFSDPRVLPCSHTFCRSCLESVLQASVSFSIWRPLRLPLKCPSCRSVAELPTSGLDALPVNVCLRAIVEKYQSDGRPRSPACPEHPRQPLNVYCVQDRKLICGFCLTLGQHQGHAIDDLQTAFEKERGAQGRLTEGLRGRRWEELCGLAERLQQEKIRSQALLQSDREVVSRFFQGLDLILAQKEEQFTQALDRASALLARAYEPLIQQVKDMQEEHSELMSLSSSVESEDSPLAYLETVHQLRERVNALIQTPLPEVPSLHVAPRAERFFEEHWSDVTIRGLRDAPVPEISCHTHRCSTASAQAADGAPLRRRLSPPAVVLLLLMLVLTALCLHSVCGSTLGFPGLFHAVENVSSELTQPLYEIGTFFCCLLQNINTKLNAFISSFGENAYQHLLSFLKALH</sequence>
<dbReference type="InterPro" id="IPR027370">
    <property type="entry name" value="Znf-RING_euk"/>
</dbReference>
<dbReference type="PROSITE" id="PS50119">
    <property type="entry name" value="ZF_BBOX"/>
    <property type="match status" value="1"/>
</dbReference>
<dbReference type="GO" id="GO:0008270">
    <property type="term" value="F:zinc ion binding"/>
    <property type="evidence" value="ECO:0007669"/>
    <property type="project" value="UniProtKB-KW"/>
</dbReference>
<dbReference type="Pfam" id="PF00643">
    <property type="entry name" value="zf-B_box"/>
    <property type="match status" value="1"/>
</dbReference>
<keyword evidence="3" id="KW-0862">Zinc</keyword>
<gene>
    <name evidence="7" type="ORF">G5714_014730</name>
</gene>
<keyword evidence="1" id="KW-0479">Metal-binding</keyword>
<dbReference type="InterPro" id="IPR000315">
    <property type="entry name" value="Znf_B-box"/>
</dbReference>
<evidence type="ECO:0000256" key="4">
    <source>
        <dbReference type="PROSITE-ProRule" id="PRU00024"/>
    </source>
</evidence>
<feature type="domain" description="RING-type" evidence="5">
    <location>
        <begin position="10"/>
        <end position="60"/>
    </location>
</feature>
<dbReference type="Proteomes" id="UP000579812">
    <property type="component" value="Unassembled WGS sequence"/>
</dbReference>
<dbReference type="InterPro" id="IPR013083">
    <property type="entry name" value="Znf_RING/FYVE/PHD"/>
</dbReference>
<evidence type="ECO:0000313" key="7">
    <source>
        <dbReference type="EMBL" id="KAF4103743.1"/>
    </source>
</evidence>
<evidence type="ECO:0000256" key="3">
    <source>
        <dbReference type="ARBA" id="ARBA00022833"/>
    </source>
</evidence>
<evidence type="ECO:0000256" key="1">
    <source>
        <dbReference type="ARBA" id="ARBA00022723"/>
    </source>
</evidence>
<dbReference type="PANTHER" id="PTHR25462">
    <property type="entry name" value="BONUS, ISOFORM C-RELATED"/>
    <property type="match status" value="1"/>
</dbReference>
<dbReference type="SUPFAM" id="SSF57845">
    <property type="entry name" value="B-box zinc-binding domain"/>
    <property type="match status" value="1"/>
</dbReference>
<accession>A0A7J6CAP8</accession>
<dbReference type="GO" id="GO:0061630">
    <property type="term" value="F:ubiquitin protein ligase activity"/>
    <property type="evidence" value="ECO:0007669"/>
    <property type="project" value="TreeGrafter"/>
</dbReference>
<name>A0A7J6CAP8_9TELE</name>